<keyword evidence="3" id="KW-1185">Reference proteome</keyword>
<dbReference type="AlphaFoldDB" id="A0A024G4Q4"/>
<accession>A0A024G4Q4</accession>
<gene>
    <name evidence="2" type="ORF">BN9_023060</name>
</gene>
<sequence>MAVILEDTKANQDRAFVGQAATNCTMDEVKGGYIGTYRDTRSCCGSTSAVISHCSCEGTCHRGIEPTQMWYGKAWMTTCTSLSANVKTFWWFRLRGIHVPSTLQWFGLNVTVWCHCEYPIKALISKKWSKFHTSCSILSLCQSSINHLRSIRLDGIAPLTAVTALPPQDPNSIIYQPDGLTGMSSFTEHEINKNNRYTCKISRKHLPLCTNTSPIRRGTRKKRQGADTKRKMACRPLVSNSASLSYLEMPFDAKASIRRENIPCYPRLRDYATWAFGPAFSGLQRNPDTHQSEVLVQWRVLDEAEISWEPARILFEDVALLLAQWVRSDERDLLEGNHRGYQHLTRKRYAQCSPKVGLPLAVMCDYFHAFNHSIRSSE</sequence>
<evidence type="ECO:0000313" key="2">
    <source>
        <dbReference type="EMBL" id="CCI41522.1"/>
    </source>
</evidence>
<evidence type="ECO:0000256" key="1">
    <source>
        <dbReference type="SAM" id="MobiDB-lite"/>
    </source>
</evidence>
<dbReference type="EMBL" id="CAIX01000020">
    <property type="protein sequence ID" value="CCI41522.1"/>
    <property type="molecule type" value="Genomic_DNA"/>
</dbReference>
<proteinExistence type="predicted"/>
<comment type="caution">
    <text evidence="2">The sequence shown here is derived from an EMBL/GenBank/DDBJ whole genome shotgun (WGS) entry which is preliminary data.</text>
</comment>
<dbReference type="InParanoid" id="A0A024G4Q4"/>
<protein>
    <recommendedName>
        <fullName evidence="4">Chromo domain-containing protein</fullName>
    </recommendedName>
</protein>
<dbReference type="Proteomes" id="UP000053237">
    <property type="component" value="Unassembled WGS sequence"/>
</dbReference>
<evidence type="ECO:0008006" key="4">
    <source>
        <dbReference type="Google" id="ProtNLM"/>
    </source>
</evidence>
<name>A0A024G4Q4_9STRA</name>
<reference evidence="2 3" key="1">
    <citation type="submission" date="2012-05" db="EMBL/GenBank/DDBJ databases">
        <title>Recombination and specialization in a pathogen metapopulation.</title>
        <authorList>
            <person name="Gardiner A."/>
            <person name="Kemen E."/>
            <person name="Schultz-Larsen T."/>
            <person name="MacLean D."/>
            <person name="Van Oosterhout C."/>
            <person name="Jones J.D.G."/>
        </authorList>
    </citation>
    <scope>NUCLEOTIDE SEQUENCE [LARGE SCALE GENOMIC DNA]</scope>
    <source>
        <strain evidence="2 3">Ac Nc2</strain>
    </source>
</reference>
<feature type="region of interest" description="Disordered" evidence="1">
    <location>
        <begin position="212"/>
        <end position="231"/>
    </location>
</feature>
<evidence type="ECO:0000313" key="3">
    <source>
        <dbReference type="Proteomes" id="UP000053237"/>
    </source>
</evidence>
<organism evidence="2 3">
    <name type="scientific">Albugo candida</name>
    <dbReference type="NCBI Taxonomy" id="65357"/>
    <lineage>
        <taxon>Eukaryota</taxon>
        <taxon>Sar</taxon>
        <taxon>Stramenopiles</taxon>
        <taxon>Oomycota</taxon>
        <taxon>Peronosporomycetes</taxon>
        <taxon>Albuginales</taxon>
        <taxon>Albuginaceae</taxon>
        <taxon>Albugo</taxon>
    </lineage>
</organism>